<proteinExistence type="predicted"/>
<dbReference type="InterPro" id="IPR001845">
    <property type="entry name" value="HTH_ArsR_DNA-bd_dom"/>
</dbReference>
<dbReference type="EMBL" id="CP080647">
    <property type="protein sequence ID" value="QYX77391.1"/>
    <property type="molecule type" value="Genomic_DNA"/>
</dbReference>
<name>A0ABX8XQ09_9ACTN</name>
<gene>
    <name evidence="2" type="ORF">K1J60_13430</name>
</gene>
<sequence length="353" mass="38745">MLRIHFSDADLARTRLSASPNPFWEIVASLHRFQTRQGRWAYAEWYRTVRHRLRDKKLDRALHTVLLPLLPRASYFPDFLTPVEASDGFDAGLEAILATPPRRVLEEIAILDRVVGAPSWAPRLAESRPRKELVRVLRAYHEVAIAPYEEQMQSRIETERAMRCRGLLDGGVEGMLAGLGPTMCWDSPVLRVDYHPAVDRDLRLDGRGMLFVPSYFCWHRPVGLADPGLPQVLMYPLLHEHPSASSPEVRRVLDDSPEASLTALLGQTRATALWASASGATTGEIARAAGVSASSASRHATALRDAGLITSSRHATTVLHTLTPVGASVLRACTRRAGSSRSGGSRAGLSSSP</sequence>
<dbReference type="InterPro" id="IPR036388">
    <property type="entry name" value="WH-like_DNA-bd_sf"/>
</dbReference>
<dbReference type="SUPFAM" id="SSF46785">
    <property type="entry name" value="Winged helix' DNA-binding domain"/>
    <property type="match status" value="1"/>
</dbReference>
<organism evidence="2 3">
    <name type="scientific">Streptomyces akebiae</name>
    <dbReference type="NCBI Taxonomy" id="2865673"/>
    <lineage>
        <taxon>Bacteria</taxon>
        <taxon>Bacillati</taxon>
        <taxon>Actinomycetota</taxon>
        <taxon>Actinomycetes</taxon>
        <taxon>Kitasatosporales</taxon>
        <taxon>Streptomycetaceae</taxon>
        <taxon>Streptomyces</taxon>
    </lineage>
</organism>
<evidence type="ECO:0000313" key="3">
    <source>
        <dbReference type="Proteomes" id="UP000827138"/>
    </source>
</evidence>
<accession>A0ABX8XQ09</accession>
<reference evidence="2 3" key="1">
    <citation type="submission" date="2021-08" db="EMBL/GenBank/DDBJ databases">
        <authorList>
            <person name="Ping M."/>
        </authorList>
    </citation>
    <scope>NUCLEOTIDE SEQUENCE [LARGE SCALE GENOMIC DNA]</scope>
    <source>
        <strain evidence="2 3">MG28</strain>
    </source>
</reference>
<dbReference type="Proteomes" id="UP000827138">
    <property type="component" value="Chromosome"/>
</dbReference>
<dbReference type="SMART" id="SM00418">
    <property type="entry name" value="HTH_ARSR"/>
    <property type="match status" value="1"/>
</dbReference>
<dbReference type="Gene3D" id="1.10.10.10">
    <property type="entry name" value="Winged helix-like DNA-binding domain superfamily/Winged helix DNA-binding domain"/>
    <property type="match status" value="1"/>
</dbReference>
<evidence type="ECO:0000313" key="2">
    <source>
        <dbReference type="EMBL" id="QYX77391.1"/>
    </source>
</evidence>
<protein>
    <submittedName>
        <fullName evidence="2">Helix-turn-helix domain-containing protein</fullName>
    </submittedName>
</protein>
<evidence type="ECO:0000259" key="1">
    <source>
        <dbReference type="SMART" id="SM00418"/>
    </source>
</evidence>
<dbReference type="RefSeq" id="WP_220646429.1">
    <property type="nucleotide sequence ID" value="NZ_CP080647.1"/>
</dbReference>
<feature type="domain" description="HTH arsR-type" evidence="1">
    <location>
        <begin position="259"/>
        <end position="335"/>
    </location>
</feature>
<keyword evidence="3" id="KW-1185">Reference proteome</keyword>
<dbReference type="InterPro" id="IPR036390">
    <property type="entry name" value="WH_DNA-bd_sf"/>
</dbReference>